<dbReference type="GO" id="GO:0005452">
    <property type="term" value="F:solute:inorganic anion antiporter activity"/>
    <property type="evidence" value="ECO:0007669"/>
    <property type="project" value="InterPro"/>
</dbReference>
<dbReference type="InterPro" id="IPR003020">
    <property type="entry name" value="HCO3_transpt_euk"/>
</dbReference>
<protein>
    <submittedName>
        <fullName evidence="1">Uncharacterized protein</fullName>
    </submittedName>
</protein>
<organism evidence="1 2">
    <name type="scientific">Lactuca sativa</name>
    <name type="common">Garden lettuce</name>
    <dbReference type="NCBI Taxonomy" id="4236"/>
    <lineage>
        <taxon>Eukaryota</taxon>
        <taxon>Viridiplantae</taxon>
        <taxon>Streptophyta</taxon>
        <taxon>Embryophyta</taxon>
        <taxon>Tracheophyta</taxon>
        <taxon>Spermatophyta</taxon>
        <taxon>Magnoliopsida</taxon>
        <taxon>eudicotyledons</taxon>
        <taxon>Gunneridae</taxon>
        <taxon>Pentapetalae</taxon>
        <taxon>asterids</taxon>
        <taxon>campanulids</taxon>
        <taxon>Asterales</taxon>
        <taxon>Asteraceae</taxon>
        <taxon>Cichorioideae</taxon>
        <taxon>Cichorieae</taxon>
        <taxon>Lactucinae</taxon>
        <taxon>Lactuca</taxon>
    </lineage>
</organism>
<accession>A0A9R1XFG1</accession>
<dbReference type="PANTHER" id="PTHR11453:SF120">
    <property type="entry name" value="BICARBONATE TRANSPORTER"/>
    <property type="match status" value="1"/>
</dbReference>
<sequence>MPVAAASKGWIRSFVVDYGVSLMVVVWTVISYAKPAGLPHEVPKRLFCPLPWEAASLSHWTVIKTLMCGLIGVPHSNGILSQSPMHTRNLSVLKRQRSSSEAIDMLSKIYDADRLEDELQKFSAALDEEPRNRNSVRYHDVFKIKEIRLAFVAGAGLQFIKMLRRYRSHPTTTKLISKRFYCEHVFGDSTSDMPKSSWRFCNKFVESPPYPQSNTRESYGHDDNIVPEHKPVPVTRIIGARVH</sequence>
<gene>
    <name evidence="1" type="ORF">LSAT_V11C500272710</name>
</gene>
<reference evidence="1 2" key="1">
    <citation type="journal article" date="2017" name="Nat. Commun.">
        <title>Genome assembly with in vitro proximity ligation data and whole-genome triplication in lettuce.</title>
        <authorList>
            <person name="Reyes-Chin-Wo S."/>
            <person name="Wang Z."/>
            <person name="Yang X."/>
            <person name="Kozik A."/>
            <person name="Arikit S."/>
            <person name="Song C."/>
            <person name="Xia L."/>
            <person name="Froenicke L."/>
            <person name="Lavelle D.O."/>
            <person name="Truco M.J."/>
            <person name="Xia R."/>
            <person name="Zhu S."/>
            <person name="Xu C."/>
            <person name="Xu H."/>
            <person name="Xu X."/>
            <person name="Cox K."/>
            <person name="Korf I."/>
            <person name="Meyers B.C."/>
            <person name="Michelmore R.W."/>
        </authorList>
    </citation>
    <scope>NUCLEOTIDE SEQUENCE [LARGE SCALE GENOMIC DNA]</scope>
    <source>
        <strain evidence="2">cv. Salinas</strain>
        <tissue evidence="1">Seedlings</tissue>
    </source>
</reference>
<dbReference type="PANTHER" id="PTHR11453">
    <property type="entry name" value="ANION EXCHANGE PROTEIN"/>
    <property type="match status" value="1"/>
</dbReference>
<dbReference type="AlphaFoldDB" id="A0A9R1XFG1"/>
<evidence type="ECO:0000313" key="1">
    <source>
        <dbReference type="EMBL" id="KAJ0208189.1"/>
    </source>
</evidence>
<dbReference type="GO" id="GO:0016020">
    <property type="term" value="C:membrane"/>
    <property type="evidence" value="ECO:0007669"/>
    <property type="project" value="InterPro"/>
</dbReference>
<dbReference type="EMBL" id="NBSK02000005">
    <property type="protein sequence ID" value="KAJ0208189.1"/>
    <property type="molecule type" value="Genomic_DNA"/>
</dbReference>
<dbReference type="Proteomes" id="UP000235145">
    <property type="component" value="Unassembled WGS sequence"/>
</dbReference>
<evidence type="ECO:0000313" key="2">
    <source>
        <dbReference type="Proteomes" id="UP000235145"/>
    </source>
</evidence>
<name>A0A9R1XFG1_LACSA</name>
<proteinExistence type="predicted"/>
<keyword evidence="2" id="KW-1185">Reference proteome</keyword>
<dbReference type="GO" id="GO:0006820">
    <property type="term" value="P:monoatomic anion transport"/>
    <property type="evidence" value="ECO:0007669"/>
    <property type="project" value="InterPro"/>
</dbReference>
<comment type="caution">
    <text evidence="1">The sequence shown here is derived from an EMBL/GenBank/DDBJ whole genome shotgun (WGS) entry which is preliminary data.</text>
</comment>